<name>W9S7R7_9ROSA</name>
<protein>
    <submittedName>
        <fullName evidence="1">Uncharacterized protein</fullName>
    </submittedName>
</protein>
<accession>W9S7R7</accession>
<gene>
    <name evidence="1" type="ORF">L484_028024</name>
</gene>
<dbReference type="Proteomes" id="UP000030645">
    <property type="component" value="Unassembled WGS sequence"/>
</dbReference>
<proteinExistence type="predicted"/>
<keyword evidence="2" id="KW-1185">Reference proteome</keyword>
<dbReference type="AlphaFoldDB" id="W9S7R7"/>
<reference evidence="2" key="1">
    <citation type="submission" date="2013-01" db="EMBL/GenBank/DDBJ databases">
        <title>Draft Genome Sequence of a Mulberry Tree, Morus notabilis C.K. Schneid.</title>
        <authorList>
            <person name="He N."/>
            <person name="Zhao S."/>
        </authorList>
    </citation>
    <scope>NUCLEOTIDE SEQUENCE</scope>
</reference>
<dbReference type="EMBL" id="KE346217">
    <property type="protein sequence ID" value="EXC30845.1"/>
    <property type="molecule type" value="Genomic_DNA"/>
</dbReference>
<evidence type="ECO:0000313" key="1">
    <source>
        <dbReference type="EMBL" id="EXC30845.1"/>
    </source>
</evidence>
<sequence>MDPHNEESTRLLFGWEKRVVERAFPVCTWLPFLGTSVRRQSYAPCGAMQRPEMEDEVERSRFSLQARDVWVPWCCYVMGVSTGNGVLEA</sequence>
<organism evidence="1 2">
    <name type="scientific">Morus notabilis</name>
    <dbReference type="NCBI Taxonomy" id="981085"/>
    <lineage>
        <taxon>Eukaryota</taxon>
        <taxon>Viridiplantae</taxon>
        <taxon>Streptophyta</taxon>
        <taxon>Embryophyta</taxon>
        <taxon>Tracheophyta</taxon>
        <taxon>Spermatophyta</taxon>
        <taxon>Magnoliopsida</taxon>
        <taxon>eudicotyledons</taxon>
        <taxon>Gunneridae</taxon>
        <taxon>Pentapetalae</taxon>
        <taxon>rosids</taxon>
        <taxon>fabids</taxon>
        <taxon>Rosales</taxon>
        <taxon>Moraceae</taxon>
        <taxon>Moreae</taxon>
        <taxon>Morus</taxon>
    </lineage>
</organism>
<evidence type="ECO:0000313" key="2">
    <source>
        <dbReference type="Proteomes" id="UP000030645"/>
    </source>
</evidence>